<gene>
    <name evidence="1" type="ORF">H257_08860</name>
</gene>
<dbReference type="EMBL" id="KI913133">
    <property type="protein sequence ID" value="ETV77443.1"/>
    <property type="molecule type" value="Genomic_DNA"/>
</dbReference>
<evidence type="ECO:0000313" key="1">
    <source>
        <dbReference type="EMBL" id="ETV77443.1"/>
    </source>
</evidence>
<proteinExistence type="predicted"/>
<dbReference type="RefSeq" id="XP_009833230.1">
    <property type="nucleotide sequence ID" value="XM_009834928.1"/>
</dbReference>
<sequence>MKPSHIAVVSPAGICGEGRVVEIDETSMYNHGTRHDEYWLFGGVDRTTKQWFGVVTFGDLTKPTLLALIKKGHSIWDPHHLRQFRIVRFNQRAAHIG</sequence>
<dbReference type="AlphaFoldDB" id="W4GEP9"/>
<organism evidence="1">
    <name type="scientific">Aphanomyces astaci</name>
    <name type="common">Crayfish plague agent</name>
    <dbReference type="NCBI Taxonomy" id="112090"/>
    <lineage>
        <taxon>Eukaryota</taxon>
        <taxon>Sar</taxon>
        <taxon>Stramenopiles</taxon>
        <taxon>Oomycota</taxon>
        <taxon>Saprolegniomycetes</taxon>
        <taxon>Saprolegniales</taxon>
        <taxon>Verrucalvaceae</taxon>
        <taxon>Aphanomyces</taxon>
    </lineage>
</organism>
<protein>
    <recommendedName>
        <fullName evidence="2">ISXO2-like transposase domain-containing protein</fullName>
    </recommendedName>
</protein>
<dbReference type="VEuPathDB" id="FungiDB:H257_08860"/>
<dbReference type="OrthoDB" id="116602at2759"/>
<name>W4GEP9_APHAT</name>
<dbReference type="GeneID" id="20810856"/>
<reference evidence="1" key="1">
    <citation type="submission" date="2013-12" db="EMBL/GenBank/DDBJ databases">
        <title>The Genome Sequence of Aphanomyces astaci APO3.</title>
        <authorList>
            <consortium name="The Broad Institute Genomics Platform"/>
            <person name="Russ C."/>
            <person name="Tyler B."/>
            <person name="van West P."/>
            <person name="Dieguez-Uribeondo J."/>
            <person name="Young S.K."/>
            <person name="Zeng Q."/>
            <person name="Gargeya S."/>
            <person name="Fitzgerald M."/>
            <person name="Abouelleil A."/>
            <person name="Alvarado L."/>
            <person name="Chapman S.B."/>
            <person name="Gainer-Dewar J."/>
            <person name="Goldberg J."/>
            <person name="Griggs A."/>
            <person name="Gujja S."/>
            <person name="Hansen M."/>
            <person name="Howarth C."/>
            <person name="Imamovic A."/>
            <person name="Ireland A."/>
            <person name="Larimer J."/>
            <person name="McCowan C."/>
            <person name="Murphy C."/>
            <person name="Pearson M."/>
            <person name="Poon T.W."/>
            <person name="Priest M."/>
            <person name="Roberts A."/>
            <person name="Saif S."/>
            <person name="Shea T."/>
            <person name="Sykes S."/>
            <person name="Wortman J."/>
            <person name="Nusbaum C."/>
            <person name="Birren B."/>
        </authorList>
    </citation>
    <scope>NUCLEOTIDE SEQUENCE [LARGE SCALE GENOMIC DNA]</scope>
    <source>
        <strain evidence="1">APO3</strain>
    </source>
</reference>
<evidence type="ECO:0008006" key="2">
    <source>
        <dbReference type="Google" id="ProtNLM"/>
    </source>
</evidence>
<accession>W4GEP9</accession>